<name>A0A1I7F651_9BACL</name>
<sequence length="141" mass="15564">MKKIVLATDGSPSAHKAADMVNHLCSAWPDTEVVAVYVSPELPYPYAMSLEDYRREENLYALDVRQDLMQHLTPAVRPSVTFRHMFGDPCRCICEVAEEETADVVVMGSNGKGVLDRLLMGSVSRGVVDRSKVPVLVVRAS</sequence>
<gene>
    <name evidence="3" type="ORF">SAMN05421543_10182</name>
</gene>
<dbReference type="Pfam" id="PF00582">
    <property type="entry name" value="Usp"/>
    <property type="match status" value="1"/>
</dbReference>
<comment type="similarity">
    <text evidence="1">Belongs to the universal stress protein A family.</text>
</comment>
<dbReference type="SUPFAM" id="SSF52402">
    <property type="entry name" value="Adenine nucleotide alpha hydrolases-like"/>
    <property type="match status" value="1"/>
</dbReference>
<dbReference type="OrthoDB" id="9777884at2"/>
<dbReference type="Gene3D" id="3.40.50.620">
    <property type="entry name" value="HUPs"/>
    <property type="match status" value="1"/>
</dbReference>
<dbReference type="AlphaFoldDB" id="A0A1I7F651"/>
<keyword evidence="4" id="KW-1185">Reference proteome</keyword>
<dbReference type="Proteomes" id="UP000183508">
    <property type="component" value="Unassembled WGS sequence"/>
</dbReference>
<evidence type="ECO:0000313" key="3">
    <source>
        <dbReference type="EMBL" id="SFU31683.1"/>
    </source>
</evidence>
<dbReference type="InterPro" id="IPR006015">
    <property type="entry name" value="Universal_stress_UspA"/>
</dbReference>
<dbReference type="InterPro" id="IPR006016">
    <property type="entry name" value="UspA"/>
</dbReference>
<dbReference type="eggNOG" id="COG0589">
    <property type="taxonomic scope" value="Bacteria"/>
</dbReference>
<reference evidence="4" key="1">
    <citation type="submission" date="2016-10" db="EMBL/GenBank/DDBJ databases">
        <authorList>
            <person name="Varghese N."/>
        </authorList>
    </citation>
    <scope>NUCLEOTIDE SEQUENCE [LARGE SCALE GENOMIC DNA]</scope>
    <source>
        <strain evidence="4">DSM 17980</strain>
    </source>
</reference>
<dbReference type="RefSeq" id="WP_074948516.1">
    <property type="nucleotide sequence ID" value="NZ_FPBV01000001.1"/>
</dbReference>
<dbReference type="CDD" id="cd00293">
    <property type="entry name" value="USP-like"/>
    <property type="match status" value="1"/>
</dbReference>
<dbReference type="EMBL" id="FPBV01000001">
    <property type="protein sequence ID" value="SFU31683.1"/>
    <property type="molecule type" value="Genomic_DNA"/>
</dbReference>
<proteinExistence type="inferred from homology"/>
<dbReference type="PANTHER" id="PTHR46268">
    <property type="entry name" value="STRESS RESPONSE PROTEIN NHAX"/>
    <property type="match status" value="1"/>
</dbReference>
<organism evidence="3 4">
    <name type="scientific">Alicyclobacillus macrosporangiidus</name>
    <dbReference type="NCBI Taxonomy" id="392015"/>
    <lineage>
        <taxon>Bacteria</taxon>
        <taxon>Bacillati</taxon>
        <taxon>Bacillota</taxon>
        <taxon>Bacilli</taxon>
        <taxon>Bacillales</taxon>
        <taxon>Alicyclobacillaceae</taxon>
        <taxon>Alicyclobacillus</taxon>
    </lineage>
</organism>
<dbReference type="InterPro" id="IPR014729">
    <property type="entry name" value="Rossmann-like_a/b/a_fold"/>
</dbReference>
<evidence type="ECO:0000259" key="2">
    <source>
        <dbReference type="Pfam" id="PF00582"/>
    </source>
</evidence>
<dbReference type="PRINTS" id="PR01438">
    <property type="entry name" value="UNVRSLSTRESS"/>
</dbReference>
<protein>
    <submittedName>
        <fullName evidence="3">Nucleotide-binding universal stress protein, UspA family</fullName>
    </submittedName>
</protein>
<accession>A0A1I7F651</accession>
<feature type="domain" description="UspA" evidence="2">
    <location>
        <begin position="1"/>
        <end position="139"/>
    </location>
</feature>
<dbReference type="PANTHER" id="PTHR46268:SF6">
    <property type="entry name" value="UNIVERSAL STRESS PROTEIN UP12"/>
    <property type="match status" value="1"/>
</dbReference>
<dbReference type="STRING" id="392015.SAMN05421543_10182"/>
<evidence type="ECO:0000313" key="4">
    <source>
        <dbReference type="Proteomes" id="UP000183508"/>
    </source>
</evidence>
<evidence type="ECO:0000256" key="1">
    <source>
        <dbReference type="ARBA" id="ARBA00008791"/>
    </source>
</evidence>